<evidence type="ECO:0000313" key="2">
    <source>
        <dbReference type="EMBL" id="SFG37393.1"/>
    </source>
</evidence>
<accession>A0A1I2RBG9</accession>
<dbReference type="Proteomes" id="UP000198623">
    <property type="component" value="Unassembled WGS sequence"/>
</dbReference>
<gene>
    <name evidence="2" type="ORF">SAMN05216175_10619</name>
</gene>
<feature type="coiled-coil region" evidence="1">
    <location>
        <begin position="58"/>
        <end position="85"/>
    </location>
</feature>
<keyword evidence="1" id="KW-0175">Coiled coil</keyword>
<dbReference type="RefSeq" id="WP_090727564.1">
    <property type="nucleotide sequence ID" value="NZ_FOOU01000006.1"/>
</dbReference>
<sequence length="206" mass="22849">MSFHQTIYLDKEFISDLYEESTGQSPCVNITKAESANAGIKALFLRAAVSSTESKSYKISTSKMLKELQEELNEYEKLGYKIEEKIGYSSKYFWVSGSMSVETTTVSSRKENVKIDSSGVSTENVGEPQIKGIESYFCIEDINGNVFPLISSSEYFTSSLLDLINLAGTVIQAVNFNVEALIRILPARTSFNGWVAIPLIIRESSS</sequence>
<proteinExistence type="predicted"/>
<dbReference type="AlphaFoldDB" id="A0A1I2RBG9"/>
<evidence type="ECO:0000313" key="3">
    <source>
        <dbReference type="Proteomes" id="UP000198623"/>
    </source>
</evidence>
<organism evidence="2 3">
    <name type="scientific">Neptunomonas qingdaonensis</name>
    <dbReference type="NCBI Taxonomy" id="1045558"/>
    <lineage>
        <taxon>Bacteria</taxon>
        <taxon>Pseudomonadati</taxon>
        <taxon>Pseudomonadota</taxon>
        <taxon>Gammaproteobacteria</taxon>
        <taxon>Oceanospirillales</taxon>
        <taxon>Oceanospirillaceae</taxon>
        <taxon>Neptunomonas</taxon>
    </lineage>
</organism>
<protein>
    <submittedName>
        <fullName evidence="2">Uncharacterized protein</fullName>
    </submittedName>
</protein>
<keyword evidence="3" id="KW-1185">Reference proteome</keyword>
<evidence type="ECO:0000256" key="1">
    <source>
        <dbReference type="SAM" id="Coils"/>
    </source>
</evidence>
<reference evidence="3" key="1">
    <citation type="submission" date="2016-10" db="EMBL/GenBank/DDBJ databases">
        <authorList>
            <person name="Varghese N."/>
            <person name="Submissions S."/>
        </authorList>
    </citation>
    <scope>NUCLEOTIDE SEQUENCE [LARGE SCALE GENOMIC DNA]</scope>
    <source>
        <strain evidence="3">CGMCC 1.10971</strain>
    </source>
</reference>
<name>A0A1I2RBG9_9GAMM</name>
<dbReference type="EMBL" id="FOOU01000006">
    <property type="protein sequence ID" value="SFG37393.1"/>
    <property type="molecule type" value="Genomic_DNA"/>
</dbReference>
<dbReference type="STRING" id="1045558.SAMN05216175_10619"/>